<reference evidence="5" key="1">
    <citation type="submission" date="2018-07" db="EMBL/GenBank/DDBJ databases">
        <title>Annotation of Aphanomyces astaci genome assembly.</title>
        <authorList>
            <person name="Studholme D.J."/>
        </authorList>
    </citation>
    <scope>NUCLEOTIDE SEQUENCE [LARGE SCALE GENOMIC DNA]</scope>
    <source>
        <strain evidence="5">Pc</strain>
    </source>
</reference>
<dbReference type="SUPFAM" id="SSF51556">
    <property type="entry name" value="Metallo-dependent hydrolases"/>
    <property type="match status" value="1"/>
</dbReference>
<dbReference type="InterPro" id="IPR041540">
    <property type="entry name" value="VATC"/>
</dbReference>
<sequence length="309" mass="34316">MSSDMIMTVRGAVAASAIKPGGILVHQRVLQKETTVVDMDIAAEDLMELREHPAEKGNLVLSNETRAYRELERLSLVQSNCVVDIHGRDERDVVRLKRMAEQLDLHILASTSLNDTTTSTDVSALAHQLVLDLQYGMDNTTIQASVIYQRTSLSPANPTILRAIAQAQQVTNAPVYFSFDSDPSASYPTDSASTVTQTIQYHRNGGGGMLHALSSSFQTKLFHGRRGTAAQHQQLWHTITHHNPLLLLQGYVKPPPSVIPKDFIPCSICRLEFEPVVGEYFTKFEFVYCSTKCLRRHRVAGFGPVDQVQ</sequence>
<comment type="caution">
    <text evidence="5">The sequence shown here is derived from an EMBL/GenBank/DDBJ whole genome shotgun (WGS) entry which is preliminary data.</text>
</comment>
<dbReference type="Pfam" id="PF18716">
    <property type="entry name" value="VATC"/>
    <property type="match status" value="1"/>
</dbReference>
<evidence type="ECO:0000256" key="1">
    <source>
        <dbReference type="ARBA" id="ARBA00001968"/>
    </source>
</evidence>
<dbReference type="PANTHER" id="PTHR10819">
    <property type="entry name" value="PHOSPHOTRIESTERASE-RELATED"/>
    <property type="match status" value="1"/>
</dbReference>
<dbReference type="GO" id="GO:0008270">
    <property type="term" value="F:zinc ion binding"/>
    <property type="evidence" value="ECO:0007669"/>
    <property type="project" value="InterPro"/>
</dbReference>
<evidence type="ECO:0000313" key="6">
    <source>
        <dbReference type="Proteomes" id="UP000284702"/>
    </source>
</evidence>
<dbReference type="AlphaFoldDB" id="A0A3R7WD21"/>
<evidence type="ECO:0000256" key="3">
    <source>
        <dbReference type="ARBA" id="ARBA00022801"/>
    </source>
</evidence>
<dbReference type="InterPro" id="IPR032466">
    <property type="entry name" value="Metal_Hydrolase"/>
</dbReference>
<proteinExistence type="predicted"/>
<dbReference type="Proteomes" id="UP000284702">
    <property type="component" value="Unassembled WGS sequence"/>
</dbReference>
<dbReference type="Gene3D" id="3.20.20.140">
    <property type="entry name" value="Metal-dependent hydrolases"/>
    <property type="match status" value="1"/>
</dbReference>
<gene>
    <name evidence="5" type="ORF">B5M09_010377</name>
</gene>
<evidence type="ECO:0000313" key="5">
    <source>
        <dbReference type="EMBL" id="RQM22915.1"/>
    </source>
</evidence>
<keyword evidence="3" id="KW-0378">Hydrolase</keyword>
<dbReference type="VEuPathDB" id="FungiDB:H257_02312"/>
<keyword evidence="2" id="KW-0479">Metal-binding</keyword>
<organism evidence="5 6">
    <name type="scientific">Aphanomyces astaci</name>
    <name type="common">Crayfish plague agent</name>
    <dbReference type="NCBI Taxonomy" id="112090"/>
    <lineage>
        <taxon>Eukaryota</taxon>
        <taxon>Sar</taxon>
        <taxon>Stramenopiles</taxon>
        <taxon>Oomycota</taxon>
        <taxon>Saprolegniomycetes</taxon>
        <taxon>Saprolegniales</taxon>
        <taxon>Verrucalvaceae</taxon>
        <taxon>Aphanomyces</taxon>
    </lineage>
</organism>
<evidence type="ECO:0000256" key="2">
    <source>
        <dbReference type="ARBA" id="ARBA00022723"/>
    </source>
</evidence>
<comment type="cofactor">
    <cofactor evidence="1">
        <name>a divalent metal cation</name>
        <dbReference type="ChEBI" id="CHEBI:60240"/>
    </cofactor>
</comment>
<feature type="domain" description="Vms1-associating treble clef" evidence="4">
    <location>
        <begin position="261"/>
        <end position="304"/>
    </location>
</feature>
<name>A0A3R7WD21_APHAT</name>
<accession>A0A3R7WD21</accession>
<dbReference type="InterPro" id="IPR001559">
    <property type="entry name" value="Phosphotriesterase"/>
</dbReference>
<dbReference type="PANTHER" id="PTHR10819:SF3">
    <property type="entry name" value="PHOSPHOTRIESTERASE-RELATED PROTEIN"/>
    <property type="match status" value="1"/>
</dbReference>
<protein>
    <recommendedName>
        <fullName evidence="4">Vms1-associating treble clef domain-containing protein</fullName>
    </recommendedName>
</protein>
<dbReference type="Pfam" id="PF02126">
    <property type="entry name" value="PTE"/>
    <property type="match status" value="1"/>
</dbReference>
<keyword evidence="6" id="KW-1185">Reference proteome</keyword>
<dbReference type="GO" id="GO:0016787">
    <property type="term" value="F:hydrolase activity"/>
    <property type="evidence" value="ECO:0007669"/>
    <property type="project" value="UniProtKB-KW"/>
</dbReference>
<evidence type="ECO:0000259" key="4">
    <source>
        <dbReference type="Pfam" id="PF18716"/>
    </source>
</evidence>
<dbReference type="EMBL" id="MZMZ02003066">
    <property type="protein sequence ID" value="RQM22915.1"/>
    <property type="molecule type" value="Genomic_DNA"/>
</dbReference>